<dbReference type="AlphaFoldDB" id="A0A671PRN3"/>
<proteinExistence type="predicted"/>
<feature type="domain" description="Ubiquitin-like" evidence="1">
    <location>
        <begin position="2"/>
        <end position="75"/>
    </location>
</feature>
<dbReference type="Pfam" id="PF00240">
    <property type="entry name" value="ubiquitin"/>
    <property type="match status" value="1"/>
</dbReference>
<reference evidence="2" key="1">
    <citation type="submission" date="2025-08" db="UniProtKB">
        <authorList>
            <consortium name="Ensembl"/>
        </authorList>
    </citation>
    <scope>IDENTIFICATION</scope>
</reference>
<sequence>MLTITLKTLQQQTFKVQIDEELTVKAFKEKIEEEKGQDAFPALICYNYCKILNDDIPLKEYKIDEKNFVVVMVTKVRLFYLSQFSHWLGVVLRTNLPPRKIRRNCRATFVMGRFRGRG</sequence>
<dbReference type="InterPro" id="IPR029071">
    <property type="entry name" value="Ubiquitin-like_domsf"/>
</dbReference>
<dbReference type="PANTHER" id="PTHR10621:SF28">
    <property type="entry name" value="UV EXCISION REPAIR PROTEIN RAD23"/>
    <property type="match status" value="1"/>
</dbReference>
<organism evidence="2 3">
    <name type="scientific">Sinocyclocheilus anshuiensis</name>
    <dbReference type="NCBI Taxonomy" id="1608454"/>
    <lineage>
        <taxon>Eukaryota</taxon>
        <taxon>Metazoa</taxon>
        <taxon>Chordata</taxon>
        <taxon>Craniata</taxon>
        <taxon>Vertebrata</taxon>
        <taxon>Euteleostomi</taxon>
        <taxon>Actinopterygii</taxon>
        <taxon>Neopterygii</taxon>
        <taxon>Teleostei</taxon>
        <taxon>Ostariophysi</taxon>
        <taxon>Cypriniformes</taxon>
        <taxon>Cyprinidae</taxon>
        <taxon>Cyprininae</taxon>
        <taxon>Sinocyclocheilus</taxon>
    </lineage>
</organism>
<dbReference type="GO" id="GO:0005829">
    <property type="term" value="C:cytosol"/>
    <property type="evidence" value="ECO:0007669"/>
    <property type="project" value="TreeGrafter"/>
</dbReference>
<dbReference type="GO" id="GO:0031593">
    <property type="term" value="F:polyubiquitin modification-dependent protein binding"/>
    <property type="evidence" value="ECO:0007669"/>
    <property type="project" value="TreeGrafter"/>
</dbReference>
<protein>
    <submittedName>
        <fullName evidence="2">RAD23 homolog A, nucleotide excision repair protein b</fullName>
    </submittedName>
</protein>
<dbReference type="Ensembl" id="ENSSANT00000062636.1">
    <property type="protein sequence ID" value="ENSSANP00000058875.1"/>
    <property type="gene ID" value="ENSSANG00000029408.1"/>
</dbReference>
<keyword evidence="3" id="KW-1185">Reference proteome</keyword>
<evidence type="ECO:0000259" key="1">
    <source>
        <dbReference type="PROSITE" id="PS50053"/>
    </source>
</evidence>
<dbReference type="SUPFAM" id="SSF54236">
    <property type="entry name" value="Ubiquitin-like"/>
    <property type="match status" value="1"/>
</dbReference>
<dbReference type="Gene3D" id="3.10.20.90">
    <property type="entry name" value="Phosphatidylinositol 3-kinase Catalytic Subunit, Chain A, domain 1"/>
    <property type="match status" value="1"/>
</dbReference>
<dbReference type="GO" id="GO:0043130">
    <property type="term" value="F:ubiquitin binding"/>
    <property type="evidence" value="ECO:0007669"/>
    <property type="project" value="TreeGrafter"/>
</dbReference>
<dbReference type="InterPro" id="IPR000626">
    <property type="entry name" value="Ubiquitin-like_dom"/>
</dbReference>
<dbReference type="SMART" id="SM00213">
    <property type="entry name" value="UBQ"/>
    <property type="match status" value="1"/>
</dbReference>
<evidence type="ECO:0000313" key="2">
    <source>
        <dbReference type="Ensembl" id="ENSSANP00000058875.1"/>
    </source>
</evidence>
<accession>A0A671PRN3</accession>
<dbReference type="GO" id="GO:0005654">
    <property type="term" value="C:nucleoplasm"/>
    <property type="evidence" value="ECO:0007669"/>
    <property type="project" value="TreeGrafter"/>
</dbReference>
<dbReference type="PANTHER" id="PTHR10621">
    <property type="entry name" value="UV EXCISION REPAIR PROTEIN RAD23"/>
    <property type="match status" value="1"/>
</dbReference>
<evidence type="ECO:0000313" key="3">
    <source>
        <dbReference type="Proteomes" id="UP000472260"/>
    </source>
</evidence>
<dbReference type="Proteomes" id="UP000472260">
    <property type="component" value="Unassembled WGS sequence"/>
</dbReference>
<dbReference type="PROSITE" id="PS50053">
    <property type="entry name" value="UBIQUITIN_2"/>
    <property type="match status" value="1"/>
</dbReference>
<reference evidence="2" key="2">
    <citation type="submission" date="2025-09" db="UniProtKB">
        <authorList>
            <consortium name="Ensembl"/>
        </authorList>
    </citation>
    <scope>IDENTIFICATION</scope>
</reference>
<name>A0A671PRN3_9TELE</name>
<dbReference type="GO" id="GO:0043161">
    <property type="term" value="P:proteasome-mediated ubiquitin-dependent protein catabolic process"/>
    <property type="evidence" value="ECO:0007669"/>
    <property type="project" value="TreeGrafter"/>
</dbReference>
<dbReference type="GO" id="GO:0070628">
    <property type="term" value="F:proteasome binding"/>
    <property type="evidence" value="ECO:0007669"/>
    <property type="project" value="TreeGrafter"/>
</dbReference>